<evidence type="ECO:0000256" key="5">
    <source>
        <dbReference type="HAMAP-Rule" id="MF_01201"/>
    </source>
</evidence>
<dbReference type="SUPFAM" id="SSF51419">
    <property type="entry name" value="PLP-binding barrel"/>
    <property type="match status" value="1"/>
</dbReference>
<organism evidence="9 10">
    <name type="scientific">Halalkalibaculum roseum</name>
    <dbReference type="NCBI Taxonomy" id="2709311"/>
    <lineage>
        <taxon>Bacteria</taxon>
        <taxon>Pseudomonadati</taxon>
        <taxon>Balneolota</taxon>
        <taxon>Balneolia</taxon>
        <taxon>Balneolales</taxon>
        <taxon>Balneolaceae</taxon>
        <taxon>Halalkalibaculum</taxon>
    </lineage>
</organism>
<dbReference type="Proteomes" id="UP000473278">
    <property type="component" value="Unassembled WGS sequence"/>
</dbReference>
<feature type="active site" description="Proton acceptor; specific for D-alanine" evidence="5">
    <location>
        <position position="36"/>
    </location>
</feature>
<dbReference type="FunFam" id="3.20.20.10:FF:000002">
    <property type="entry name" value="Alanine racemase"/>
    <property type="match status" value="1"/>
</dbReference>
<protein>
    <recommendedName>
        <fullName evidence="5">Alanine racemase</fullName>
        <ecNumber evidence="5">5.1.1.1</ecNumber>
    </recommendedName>
</protein>
<evidence type="ECO:0000256" key="7">
    <source>
        <dbReference type="PIRSR" id="PIRSR600821-52"/>
    </source>
</evidence>
<dbReference type="Gene3D" id="3.20.20.10">
    <property type="entry name" value="Alanine racemase"/>
    <property type="match status" value="1"/>
</dbReference>
<dbReference type="UniPathway" id="UPA00042">
    <property type="reaction ID" value="UER00497"/>
</dbReference>
<accession>A0A6M1SYG9</accession>
<dbReference type="HAMAP" id="MF_01201">
    <property type="entry name" value="Ala_racemase"/>
    <property type="match status" value="1"/>
</dbReference>
<dbReference type="PANTHER" id="PTHR30511:SF0">
    <property type="entry name" value="ALANINE RACEMASE, CATABOLIC-RELATED"/>
    <property type="match status" value="1"/>
</dbReference>
<evidence type="ECO:0000259" key="8">
    <source>
        <dbReference type="SMART" id="SM01005"/>
    </source>
</evidence>
<reference evidence="9 10" key="1">
    <citation type="submission" date="2020-02" db="EMBL/GenBank/DDBJ databases">
        <title>Balneolaceae bacterium YR4-1, complete genome.</title>
        <authorList>
            <person name="Li Y."/>
            <person name="Wu S."/>
        </authorList>
    </citation>
    <scope>NUCLEOTIDE SEQUENCE [LARGE SCALE GENOMIC DNA]</scope>
    <source>
        <strain evidence="9 10">YR4-1</strain>
    </source>
</reference>
<keyword evidence="3 5" id="KW-0663">Pyridoxal phosphate</keyword>
<dbReference type="EMBL" id="JAALLT010000003">
    <property type="protein sequence ID" value="NGP76996.1"/>
    <property type="molecule type" value="Genomic_DNA"/>
</dbReference>
<dbReference type="PANTHER" id="PTHR30511">
    <property type="entry name" value="ALANINE RACEMASE"/>
    <property type="match status" value="1"/>
</dbReference>
<dbReference type="NCBIfam" id="TIGR00492">
    <property type="entry name" value="alr"/>
    <property type="match status" value="1"/>
</dbReference>
<dbReference type="EC" id="5.1.1.1" evidence="5"/>
<evidence type="ECO:0000256" key="2">
    <source>
        <dbReference type="ARBA" id="ARBA00001933"/>
    </source>
</evidence>
<comment type="pathway">
    <text evidence="5">Amino-acid biosynthesis; D-alanine biosynthesis; D-alanine from L-alanine: step 1/1.</text>
</comment>
<evidence type="ECO:0000256" key="4">
    <source>
        <dbReference type="ARBA" id="ARBA00023235"/>
    </source>
</evidence>
<gene>
    <name evidence="9" type="primary">alr</name>
    <name evidence="9" type="ORF">G3570_10155</name>
</gene>
<evidence type="ECO:0000256" key="1">
    <source>
        <dbReference type="ARBA" id="ARBA00000316"/>
    </source>
</evidence>
<dbReference type="Pfam" id="PF01168">
    <property type="entry name" value="Ala_racemase_N"/>
    <property type="match status" value="1"/>
</dbReference>
<comment type="cofactor">
    <cofactor evidence="2 5 6">
        <name>pyridoxal 5'-phosphate</name>
        <dbReference type="ChEBI" id="CHEBI:597326"/>
    </cofactor>
</comment>
<name>A0A6M1SYG9_9BACT</name>
<comment type="catalytic activity">
    <reaction evidence="1 5">
        <text>L-alanine = D-alanine</text>
        <dbReference type="Rhea" id="RHEA:20249"/>
        <dbReference type="ChEBI" id="CHEBI:57416"/>
        <dbReference type="ChEBI" id="CHEBI:57972"/>
        <dbReference type="EC" id="5.1.1.1"/>
    </reaction>
</comment>
<dbReference type="Pfam" id="PF00842">
    <property type="entry name" value="Ala_racemase_C"/>
    <property type="match status" value="1"/>
</dbReference>
<dbReference type="GO" id="GO:0005829">
    <property type="term" value="C:cytosol"/>
    <property type="evidence" value="ECO:0007669"/>
    <property type="project" value="TreeGrafter"/>
</dbReference>
<dbReference type="GO" id="GO:0030170">
    <property type="term" value="F:pyridoxal phosphate binding"/>
    <property type="evidence" value="ECO:0007669"/>
    <property type="project" value="UniProtKB-UniRule"/>
</dbReference>
<dbReference type="RefSeq" id="WP_165141940.1">
    <property type="nucleotide sequence ID" value="NZ_JAALLT010000003.1"/>
</dbReference>
<dbReference type="CDD" id="cd00430">
    <property type="entry name" value="PLPDE_III_AR"/>
    <property type="match status" value="1"/>
</dbReference>
<keyword evidence="10" id="KW-1185">Reference proteome</keyword>
<dbReference type="SMART" id="SM01005">
    <property type="entry name" value="Ala_racemase_C"/>
    <property type="match status" value="1"/>
</dbReference>
<feature type="binding site" evidence="5 7">
    <location>
        <position position="126"/>
    </location>
    <ligand>
        <name>substrate</name>
    </ligand>
</feature>
<dbReference type="InterPro" id="IPR011079">
    <property type="entry name" value="Ala_racemase_C"/>
</dbReference>
<dbReference type="InterPro" id="IPR029066">
    <property type="entry name" value="PLP-binding_barrel"/>
</dbReference>
<sequence>MKRDSVITIDLSTIRHNLKVIRKLAGSDAGVMPVVKANAYGHGSVKVAEALQNEVDWFAVNSVDEGIELRDHGIDLPILVFCVPNSETANLYTNFNLTATISELSHFGFLPAGTEYHLNFDTGMGRLGIQGDRVDEAVLEMEKHSALICTGIYSHFATSDVPGSEMVEAQLKRFKKIRIRFPDHLFTHIANTGGAVFYKNTTFDLIRPGIGIYGYSPAENVIQGLKPALSWSSKLVQVNPIRKGDSVSYGAHWEAPRDGFVGVIPVGYEDGLKRVLSGKIRIGIGGKEYRQVGNITMNYCMVFLDQDRHDAGTGVELLSSSKNDLSNWAELAGTIPYEILTSLLPKIPRVYE</sequence>
<dbReference type="InterPro" id="IPR020622">
    <property type="entry name" value="Ala_racemase_pyridoxalP-BS"/>
</dbReference>
<dbReference type="InterPro" id="IPR000821">
    <property type="entry name" value="Ala_racemase"/>
</dbReference>
<evidence type="ECO:0000313" key="9">
    <source>
        <dbReference type="EMBL" id="NGP76996.1"/>
    </source>
</evidence>
<evidence type="ECO:0000256" key="6">
    <source>
        <dbReference type="PIRSR" id="PIRSR600821-50"/>
    </source>
</evidence>
<dbReference type="Gene3D" id="2.40.37.10">
    <property type="entry name" value="Lyase, Ornithine Decarboxylase, Chain A, domain 1"/>
    <property type="match status" value="1"/>
</dbReference>
<dbReference type="PROSITE" id="PS00395">
    <property type="entry name" value="ALANINE_RACEMASE"/>
    <property type="match status" value="1"/>
</dbReference>
<dbReference type="GO" id="GO:0008784">
    <property type="term" value="F:alanine racemase activity"/>
    <property type="evidence" value="ECO:0007669"/>
    <property type="project" value="UniProtKB-UniRule"/>
</dbReference>
<dbReference type="InterPro" id="IPR009006">
    <property type="entry name" value="Ala_racemase/Decarboxylase_C"/>
</dbReference>
<evidence type="ECO:0000256" key="3">
    <source>
        <dbReference type="ARBA" id="ARBA00022898"/>
    </source>
</evidence>
<comment type="similarity">
    <text evidence="5">Belongs to the alanine racemase family.</text>
</comment>
<feature type="modified residue" description="N6-(pyridoxal phosphate)lysine" evidence="5 6">
    <location>
        <position position="36"/>
    </location>
</feature>
<dbReference type="InterPro" id="IPR001608">
    <property type="entry name" value="Ala_racemase_N"/>
</dbReference>
<feature type="active site" description="Proton acceptor; specific for L-alanine" evidence="5">
    <location>
        <position position="249"/>
    </location>
</feature>
<dbReference type="GO" id="GO:0030632">
    <property type="term" value="P:D-alanine biosynthetic process"/>
    <property type="evidence" value="ECO:0007669"/>
    <property type="project" value="UniProtKB-UniRule"/>
</dbReference>
<proteinExistence type="inferred from homology"/>
<dbReference type="AlphaFoldDB" id="A0A6M1SYG9"/>
<dbReference type="SUPFAM" id="SSF50621">
    <property type="entry name" value="Alanine racemase C-terminal domain-like"/>
    <property type="match status" value="1"/>
</dbReference>
<dbReference type="PRINTS" id="PR00992">
    <property type="entry name" value="ALARACEMASE"/>
</dbReference>
<keyword evidence="4 5" id="KW-0413">Isomerase</keyword>
<comment type="caution">
    <text evidence="9">The sequence shown here is derived from an EMBL/GenBank/DDBJ whole genome shotgun (WGS) entry which is preliminary data.</text>
</comment>
<feature type="domain" description="Alanine racemase C-terminal" evidence="8">
    <location>
        <begin position="228"/>
        <end position="352"/>
    </location>
</feature>
<evidence type="ECO:0000313" key="10">
    <source>
        <dbReference type="Proteomes" id="UP000473278"/>
    </source>
</evidence>
<feature type="binding site" evidence="5 7">
    <location>
        <position position="297"/>
    </location>
    <ligand>
        <name>substrate</name>
    </ligand>
</feature>
<comment type="function">
    <text evidence="5">Catalyzes the interconversion of L-alanine and D-alanine. May also act on other amino acids.</text>
</comment>